<feature type="region of interest" description="Disordered" evidence="6">
    <location>
        <begin position="338"/>
        <end position="360"/>
    </location>
</feature>
<name>A0A6J1F0R4_CUCMO</name>
<comment type="subcellular location">
    <subcellularLocation>
        <location evidence="1">Nucleus</location>
    </subcellularLocation>
</comment>
<evidence type="ECO:0000256" key="1">
    <source>
        <dbReference type="ARBA" id="ARBA00004123"/>
    </source>
</evidence>
<dbReference type="AlphaFoldDB" id="A0A6J1F0R4"/>
<evidence type="ECO:0000256" key="3">
    <source>
        <dbReference type="ARBA" id="ARBA00023125"/>
    </source>
</evidence>
<evidence type="ECO:0000256" key="2">
    <source>
        <dbReference type="ARBA" id="ARBA00023015"/>
    </source>
</evidence>
<evidence type="ECO:0000259" key="7">
    <source>
        <dbReference type="PROSITE" id="PS51005"/>
    </source>
</evidence>
<evidence type="ECO:0000256" key="5">
    <source>
        <dbReference type="ARBA" id="ARBA00023242"/>
    </source>
</evidence>
<dbReference type="Proteomes" id="UP000504609">
    <property type="component" value="Unplaced"/>
</dbReference>
<keyword evidence="8" id="KW-1185">Reference proteome</keyword>
<keyword evidence="5" id="KW-0539">Nucleus</keyword>
<feature type="domain" description="NAC" evidence="7">
    <location>
        <begin position="15"/>
        <end position="165"/>
    </location>
</feature>
<dbReference type="InterPro" id="IPR036093">
    <property type="entry name" value="NAC_dom_sf"/>
</dbReference>
<dbReference type="Pfam" id="PF02365">
    <property type="entry name" value="NAM"/>
    <property type="match status" value="1"/>
</dbReference>
<dbReference type="RefSeq" id="XP_022932118.1">
    <property type="nucleotide sequence ID" value="XM_023076350.1"/>
</dbReference>
<proteinExistence type="predicted"/>
<dbReference type="SUPFAM" id="SSF101941">
    <property type="entry name" value="NAC domain"/>
    <property type="match status" value="1"/>
</dbReference>
<dbReference type="GO" id="GO:0003677">
    <property type="term" value="F:DNA binding"/>
    <property type="evidence" value="ECO:0007669"/>
    <property type="project" value="UniProtKB-KW"/>
</dbReference>
<organism evidence="8 9">
    <name type="scientific">Cucurbita moschata</name>
    <name type="common">Winter crookneck squash</name>
    <name type="synonym">Cucurbita pepo var. moschata</name>
    <dbReference type="NCBI Taxonomy" id="3662"/>
    <lineage>
        <taxon>Eukaryota</taxon>
        <taxon>Viridiplantae</taxon>
        <taxon>Streptophyta</taxon>
        <taxon>Embryophyta</taxon>
        <taxon>Tracheophyta</taxon>
        <taxon>Spermatophyta</taxon>
        <taxon>Magnoliopsida</taxon>
        <taxon>eudicotyledons</taxon>
        <taxon>Gunneridae</taxon>
        <taxon>Pentapetalae</taxon>
        <taxon>rosids</taxon>
        <taxon>fabids</taxon>
        <taxon>Cucurbitales</taxon>
        <taxon>Cucurbitaceae</taxon>
        <taxon>Cucurbiteae</taxon>
        <taxon>Cucurbita</taxon>
    </lineage>
</organism>
<sequence>MQVFRQSSSHDVNRWPPGVRFYPTDEEIVMQFLKPKICDPKIQSDYVTDIDFYKSEPEELPGLSKLKNGDRLWYFFSPIVLKFRNGAKSVRTTRHGLWRVTGKKALVKSNGRAVGMRRTFVFYKRRASIPERTNWVMHEYTLDEKELKRCPNVQVCYAVCKVREKSGPGPKIGEQYGAPVNDDSVDQVVLVEESEMDSVVLDSQYHSLPRSIETFDSEQQPSKAPESLNLTESDMSQLPPSQTPNAEFVFNVSELASCSGDGDFLEMADFCGPAACLNTENPSGSGNLSYEDLNASMDELDQWHDVETFLKELGMSLDDLGPSEDDGTVPMAEQNENVNHAANPMDVPLQSIMKSSSQEK</sequence>
<keyword evidence="2" id="KW-0805">Transcription regulation</keyword>
<dbReference type="InterPro" id="IPR003441">
    <property type="entry name" value="NAC-dom"/>
</dbReference>
<dbReference type="Gene3D" id="2.170.150.80">
    <property type="entry name" value="NAC domain"/>
    <property type="match status" value="1"/>
</dbReference>
<dbReference type="KEGG" id="cmos:111438429"/>
<reference evidence="9" key="1">
    <citation type="submission" date="2025-08" db="UniProtKB">
        <authorList>
            <consortium name="RefSeq"/>
        </authorList>
    </citation>
    <scope>IDENTIFICATION</scope>
    <source>
        <tissue evidence="9">Young leaves</tissue>
    </source>
</reference>
<keyword evidence="4" id="KW-0804">Transcription</keyword>
<dbReference type="GO" id="GO:0005634">
    <property type="term" value="C:nucleus"/>
    <property type="evidence" value="ECO:0007669"/>
    <property type="project" value="UniProtKB-SubCell"/>
</dbReference>
<accession>A0A6J1F0R4</accession>
<protein>
    <submittedName>
        <fullName evidence="9">NAC domain-containing protein 17-like</fullName>
    </submittedName>
</protein>
<gene>
    <name evidence="9" type="primary">LOC111438429</name>
</gene>
<evidence type="ECO:0000313" key="8">
    <source>
        <dbReference type="Proteomes" id="UP000504609"/>
    </source>
</evidence>
<dbReference type="PANTHER" id="PTHR31989">
    <property type="entry name" value="NAC DOMAIN-CONTAINING PROTEIN 82-RELATED"/>
    <property type="match status" value="1"/>
</dbReference>
<dbReference type="GO" id="GO:0006355">
    <property type="term" value="P:regulation of DNA-templated transcription"/>
    <property type="evidence" value="ECO:0007669"/>
    <property type="project" value="InterPro"/>
</dbReference>
<dbReference type="GeneID" id="111438429"/>
<keyword evidence="3" id="KW-0238">DNA-binding</keyword>
<dbReference type="PROSITE" id="PS51005">
    <property type="entry name" value="NAC"/>
    <property type="match status" value="1"/>
</dbReference>
<evidence type="ECO:0000313" key="9">
    <source>
        <dbReference type="RefSeq" id="XP_022932118.1"/>
    </source>
</evidence>
<evidence type="ECO:0000256" key="4">
    <source>
        <dbReference type="ARBA" id="ARBA00023163"/>
    </source>
</evidence>
<evidence type="ECO:0000256" key="6">
    <source>
        <dbReference type="SAM" id="MobiDB-lite"/>
    </source>
</evidence>